<comment type="caution">
    <text evidence="1">The sequence shown here is derived from an EMBL/GenBank/DDBJ whole genome shotgun (WGS) entry which is preliminary data.</text>
</comment>
<sequence length="41" mass="4575">MLKLIEFGLLAVTLLIVFGLAAARPPERERDAEQSEPVKRP</sequence>
<accession>A0A4V2PUK1</accession>
<protein>
    <submittedName>
        <fullName evidence="1">Uncharacterized protein</fullName>
    </submittedName>
</protein>
<evidence type="ECO:0000313" key="1">
    <source>
        <dbReference type="EMBL" id="TCK70871.1"/>
    </source>
</evidence>
<proteinExistence type="predicted"/>
<organism evidence="1 2">
    <name type="scientific">Acidipila rosea</name>
    <dbReference type="NCBI Taxonomy" id="768535"/>
    <lineage>
        <taxon>Bacteria</taxon>
        <taxon>Pseudomonadati</taxon>
        <taxon>Acidobacteriota</taxon>
        <taxon>Terriglobia</taxon>
        <taxon>Terriglobales</taxon>
        <taxon>Acidobacteriaceae</taxon>
        <taxon>Acidipila</taxon>
    </lineage>
</organism>
<dbReference type="RefSeq" id="WP_279388605.1">
    <property type="nucleotide sequence ID" value="NZ_SMGK01000006.1"/>
</dbReference>
<dbReference type="Proteomes" id="UP000295210">
    <property type="component" value="Unassembled WGS sequence"/>
</dbReference>
<name>A0A4V2PUK1_9BACT</name>
<keyword evidence="2" id="KW-1185">Reference proteome</keyword>
<reference evidence="1 2" key="1">
    <citation type="submission" date="2019-03" db="EMBL/GenBank/DDBJ databases">
        <title>Genomic Encyclopedia of Type Strains, Phase IV (KMG-IV): sequencing the most valuable type-strain genomes for metagenomic binning, comparative biology and taxonomic classification.</title>
        <authorList>
            <person name="Goeker M."/>
        </authorList>
    </citation>
    <scope>NUCLEOTIDE SEQUENCE [LARGE SCALE GENOMIC DNA]</scope>
    <source>
        <strain evidence="1 2">DSM 103428</strain>
    </source>
</reference>
<gene>
    <name evidence="1" type="ORF">C7378_3261</name>
</gene>
<dbReference type="EMBL" id="SMGK01000006">
    <property type="protein sequence ID" value="TCK70871.1"/>
    <property type="molecule type" value="Genomic_DNA"/>
</dbReference>
<evidence type="ECO:0000313" key="2">
    <source>
        <dbReference type="Proteomes" id="UP000295210"/>
    </source>
</evidence>
<dbReference type="AlphaFoldDB" id="A0A4V2PUK1"/>